<organism evidence="6 7">
    <name type="scientific">Aaosphaeria arxii CBS 175.79</name>
    <dbReference type="NCBI Taxonomy" id="1450172"/>
    <lineage>
        <taxon>Eukaryota</taxon>
        <taxon>Fungi</taxon>
        <taxon>Dikarya</taxon>
        <taxon>Ascomycota</taxon>
        <taxon>Pezizomycotina</taxon>
        <taxon>Dothideomycetes</taxon>
        <taxon>Pleosporomycetidae</taxon>
        <taxon>Pleosporales</taxon>
        <taxon>Pleosporales incertae sedis</taxon>
        <taxon>Aaosphaeria</taxon>
    </lineage>
</organism>
<dbReference type="Pfam" id="PF04616">
    <property type="entry name" value="Glyco_hydro_43"/>
    <property type="match status" value="1"/>
</dbReference>
<dbReference type="Proteomes" id="UP000799778">
    <property type="component" value="Unassembled WGS sequence"/>
</dbReference>
<keyword evidence="2 4" id="KW-0378">Hydrolase</keyword>
<keyword evidence="5" id="KW-0732">Signal</keyword>
<dbReference type="AlphaFoldDB" id="A0A6A5Y883"/>
<dbReference type="PANTHER" id="PTHR22925:SF39">
    <property type="entry name" value="PUTATIVE (AFU_ORTHOLOGUE AFUA_5G14190)-RELATED"/>
    <property type="match status" value="1"/>
</dbReference>
<keyword evidence="7" id="KW-1185">Reference proteome</keyword>
<dbReference type="EMBL" id="ML978066">
    <property type="protein sequence ID" value="KAF2020961.1"/>
    <property type="molecule type" value="Genomic_DNA"/>
</dbReference>
<protein>
    <submittedName>
        <fullName evidence="6">Carbohydrate-binding module family 35 protein</fullName>
    </submittedName>
</protein>
<accession>A0A6A5Y883</accession>
<dbReference type="GeneID" id="54288891"/>
<evidence type="ECO:0000313" key="6">
    <source>
        <dbReference type="EMBL" id="KAF2020961.1"/>
    </source>
</evidence>
<evidence type="ECO:0000256" key="5">
    <source>
        <dbReference type="SAM" id="SignalP"/>
    </source>
</evidence>
<reference evidence="6" key="1">
    <citation type="journal article" date="2020" name="Stud. Mycol.">
        <title>101 Dothideomycetes genomes: a test case for predicting lifestyles and emergence of pathogens.</title>
        <authorList>
            <person name="Haridas S."/>
            <person name="Albert R."/>
            <person name="Binder M."/>
            <person name="Bloem J."/>
            <person name="Labutti K."/>
            <person name="Salamov A."/>
            <person name="Andreopoulos B."/>
            <person name="Baker S."/>
            <person name="Barry K."/>
            <person name="Bills G."/>
            <person name="Bluhm B."/>
            <person name="Cannon C."/>
            <person name="Castanera R."/>
            <person name="Culley D."/>
            <person name="Daum C."/>
            <person name="Ezra D."/>
            <person name="Gonzalez J."/>
            <person name="Henrissat B."/>
            <person name="Kuo A."/>
            <person name="Liang C."/>
            <person name="Lipzen A."/>
            <person name="Lutzoni F."/>
            <person name="Magnuson J."/>
            <person name="Mondo S."/>
            <person name="Nolan M."/>
            <person name="Ohm R."/>
            <person name="Pangilinan J."/>
            <person name="Park H.-J."/>
            <person name="Ramirez L."/>
            <person name="Alfaro M."/>
            <person name="Sun H."/>
            <person name="Tritt A."/>
            <person name="Yoshinaga Y."/>
            <person name="Zwiers L.-H."/>
            <person name="Turgeon B."/>
            <person name="Goodwin S."/>
            <person name="Spatafora J."/>
            <person name="Crous P."/>
            <person name="Grigoriev I."/>
        </authorList>
    </citation>
    <scope>NUCLEOTIDE SEQUENCE</scope>
    <source>
        <strain evidence="6">CBS 175.79</strain>
    </source>
</reference>
<dbReference type="Gene3D" id="2.60.120.260">
    <property type="entry name" value="Galactose-binding domain-like"/>
    <property type="match status" value="1"/>
</dbReference>
<sequence>MLVKQTLLALSGGIAIVHAANSWIVPGAAWMSTSNTKIDAHGGMVIKEGDTFYWIGQAASHEVQPYLYTSKNLLDWEPSNNPKNTVKWMWRPKLAKPNGSWWMYGQIDRNVQALKSTSIAGNYALSGSKVTLPPNSYTYSDTGMFYDEADQTWYLLTSADHNNVQINKINSDGTIGSRVNLLAKGAYEAPGILKVNGIYYLIVSGKTGWRSNPNSMFWTDKLNGGSWNGPYGIAPEDKKTYNSQNTFQLTVKGSQKTTYIYMGDSWDSKGGPDSNYVWLPMNVDTNSKRITLEYHAQWKIDVNTGVVSFPSKKRRYEAEHAEIVGRAAVTSCEHCLSKRGVHKITPDSQVVFYNVTGLGGRQWVQFHYRVKDLESGEAYVNVNGGPAVNISSLNHRAGHHDVVPVALDLEEGAVNKITFGVSGRNQAEDLGVIIDGIEVVED</sequence>
<dbReference type="PANTHER" id="PTHR22925">
    <property type="entry name" value="GLYCOSYL HYDROLASE 43 FAMILY MEMBER"/>
    <property type="match status" value="1"/>
</dbReference>
<dbReference type="GO" id="GO:0005975">
    <property type="term" value="P:carbohydrate metabolic process"/>
    <property type="evidence" value="ECO:0007669"/>
    <property type="project" value="InterPro"/>
</dbReference>
<evidence type="ECO:0000313" key="7">
    <source>
        <dbReference type="Proteomes" id="UP000799778"/>
    </source>
</evidence>
<evidence type="ECO:0000256" key="4">
    <source>
        <dbReference type="RuleBase" id="RU361187"/>
    </source>
</evidence>
<evidence type="ECO:0000256" key="2">
    <source>
        <dbReference type="ARBA" id="ARBA00022801"/>
    </source>
</evidence>
<gene>
    <name evidence="6" type="ORF">BU24DRAFT_456980</name>
</gene>
<comment type="similarity">
    <text evidence="1 4">Belongs to the glycosyl hydrolase 43 family.</text>
</comment>
<keyword evidence="3 4" id="KW-0326">Glycosidase</keyword>
<dbReference type="InterPro" id="IPR023296">
    <property type="entry name" value="Glyco_hydro_beta-prop_sf"/>
</dbReference>
<dbReference type="SUPFAM" id="SSF75005">
    <property type="entry name" value="Arabinanase/levansucrase/invertase"/>
    <property type="match status" value="1"/>
</dbReference>
<proteinExistence type="inferred from homology"/>
<dbReference type="RefSeq" id="XP_033389300.1">
    <property type="nucleotide sequence ID" value="XM_033531494.1"/>
</dbReference>
<dbReference type="Gene3D" id="2.115.10.20">
    <property type="entry name" value="Glycosyl hydrolase domain, family 43"/>
    <property type="match status" value="1"/>
</dbReference>
<dbReference type="OrthoDB" id="3426327at2759"/>
<name>A0A6A5Y883_9PLEO</name>
<evidence type="ECO:0000256" key="1">
    <source>
        <dbReference type="ARBA" id="ARBA00009865"/>
    </source>
</evidence>
<feature type="signal peptide" evidence="5">
    <location>
        <begin position="1"/>
        <end position="19"/>
    </location>
</feature>
<dbReference type="InterPro" id="IPR006710">
    <property type="entry name" value="Glyco_hydro_43"/>
</dbReference>
<dbReference type="GO" id="GO:0004553">
    <property type="term" value="F:hydrolase activity, hydrolyzing O-glycosyl compounds"/>
    <property type="evidence" value="ECO:0007669"/>
    <property type="project" value="InterPro"/>
</dbReference>
<feature type="chain" id="PRO_5025693744" evidence="5">
    <location>
        <begin position="20"/>
        <end position="442"/>
    </location>
</feature>
<evidence type="ECO:0000256" key="3">
    <source>
        <dbReference type="ARBA" id="ARBA00023295"/>
    </source>
</evidence>